<evidence type="ECO:0000256" key="2">
    <source>
        <dbReference type="SAM" id="SignalP"/>
    </source>
</evidence>
<feature type="region of interest" description="Disordered" evidence="1">
    <location>
        <begin position="476"/>
        <end position="554"/>
    </location>
</feature>
<dbReference type="AlphaFoldDB" id="A0ABD3QAI7"/>
<gene>
    <name evidence="3" type="ORF">HJC23_000684</name>
</gene>
<keyword evidence="2" id="KW-0732">Signal</keyword>
<keyword evidence="4" id="KW-1185">Reference proteome</keyword>
<proteinExistence type="predicted"/>
<dbReference type="Proteomes" id="UP001516023">
    <property type="component" value="Unassembled WGS sequence"/>
</dbReference>
<reference evidence="3 4" key="1">
    <citation type="journal article" date="2020" name="G3 (Bethesda)">
        <title>Improved Reference Genome for Cyclotella cryptica CCMP332, a Model for Cell Wall Morphogenesis, Salinity Adaptation, and Lipid Production in Diatoms (Bacillariophyta).</title>
        <authorList>
            <person name="Roberts W.R."/>
            <person name="Downey K.M."/>
            <person name="Ruck E.C."/>
            <person name="Traller J.C."/>
            <person name="Alverson A.J."/>
        </authorList>
    </citation>
    <scope>NUCLEOTIDE SEQUENCE [LARGE SCALE GENOMIC DNA]</scope>
    <source>
        <strain evidence="3 4">CCMP332</strain>
    </source>
</reference>
<feature type="compositionally biased region" description="Basic and acidic residues" evidence="1">
    <location>
        <begin position="239"/>
        <end position="254"/>
    </location>
</feature>
<feature type="signal peptide" evidence="2">
    <location>
        <begin position="1"/>
        <end position="31"/>
    </location>
</feature>
<evidence type="ECO:0000313" key="4">
    <source>
        <dbReference type="Proteomes" id="UP001516023"/>
    </source>
</evidence>
<dbReference type="EMBL" id="JABMIG020000058">
    <property type="protein sequence ID" value="KAL3796931.1"/>
    <property type="molecule type" value="Genomic_DNA"/>
</dbReference>
<name>A0ABD3QAI7_9STRA</name>
<feature type="region of interest" description="Disordered" evidence="1">
    <location>
        <begin position="234"/>
        <end position="255"/>
    </location>
</feature>
<feature type="compositionally biased region" description="Basic residues" evidence="1">
    <location>
        <begin position="488"/>
        <end position="499"/>
    </location>
</feature>
<evidence type="ECO:0000313" key="3">
    <source>
        <dbReference type="EMBL" id="KAL3796931.1"/>
    </source>
</evidence>
<feature type="compositionally biased region" description="Polar residues" evidence="1">
    <location>
        <begin position="476"/>
        <end position="487"/>
    </location>
</feature>
<comment type="caution">
    <text evidence="3">The sequence shown here is derived from an EMBL/GenBank/DDBJ whole genome shotgun (WGS) entry which is preliminary data.</text>
</comment>
<evidence type="ECO:0000256" key="1">
    <source>
        <dbReference type="SAM" id="MobiDB-lite"/>
    </source>
</evidence>
<protein>
    <submittedName>
        <fullName evidence="3">Uncharacterized protein</fullName>
    </submittedName>
</protein>
<accession>A0ABD3QAI7</accession>
<feature type="chain" id="PRO_5044888041" evidence="2">
    <location>
        <begin position="32"/>
        <end position="554"/>
    </location>
</feature>
<sequence>MTAMTIKKQTYKASLLHLLAIFLLLLPTIFSLEATFTPNPADSLENGGSGGPLPVSAAQRKQLLELDVAIANTPDPSSTLAHVAQQNGISAQELAGMLDRNRRDLQESGMLNEMLEGVNASLAAAGMGGGRNVASGTLPRRILSVMSSLVVALAKTTAVQISRHPRQTTLLAMVAILSLLTIHNIPKNGLVMSSGSFPPFSRGHSTLLEPPISYMQQYYVDSWARGKWESSLPKPMKLTSKEGGKKSKSKKESESIVVGGVGMTRSLTYDSSEAQVDKVTVETQVDKDGYSLVTTAFQMIPIDDFVEMIQKNGNEEKSASELEHKAMECALESISALFDDRKFSEYTPEASALKWRSFLVADENDDDESEGAVMSMRLLGDFGRFGIQPLCFSYELDDEDIDETDHDSTMIRCVAFHTLKGGHFDGELRFSIDSTKAGTGVIISVTLAIPNEGRTPPIRLANSMVSSLTQSIVRSSQLRIKQSTSRRNQSKHYRARAHGRAVEKRHLRYEQEKNQEEMAAERKRRWKRNNPDAGHYRPSGHRLRSPGGTPNFVS</sequence>
<feature type="compositionally biased region" description="Basic and acidic residues" evidence="1">
    <location>
        <begin position="500"/>
        <end position="521"/>
    </location>
</feature>
<organism evidence="3 4">
    <name type="scientific">Cyclotella cryptica</name>
    <dbReference type="NCBI Taxonomy" id="29204"/>
    <lineage>
        <taxon>Eukaryota</taxon>
        <taxon>Sar</taxon>
        <taxon>Stramenopiles</taxon>
        <taxon>Ochrophyta</taxon>
        <taxon>Bacillariophyta</taxon>
        <taxon>Coscinodiscophyceae</taxon>
        <taxon>Thalassiosirophycidae</taxon>
        <taxon>Stephanodiscales</taxon>
        <taxon>Stephanodiscaceae</taxon>
        <taxon>Cyclotella</taxon>
    </lineage>
</organism>